<dbReference type="SUPFAM" id="SSF48264">
    <property type="entry name" value="Cytochrome P450"/>
    <property type="match status" value="1"/>
</dbReference>
<reference evidence="4" key="1">
    <citation type="journal article" date="2019" name="Int. J. Syst. Evol. Microbiol.">
        <title>The Global Catalogue of Microorganisms (GCM) 10K type strain sequencing project: providing services to taxonomists for standard genome sequencing and annotation.</title>
        <authorList>
            <consortium name="The Broad Institute Genomics Platform"/>
            <consortium name="The Broad Institute Genome Sequencing Center for Infectious Disease"/>
            <person name="Wu L."/>
            <person name="Ma J."/>
        </authorList>
    </citation>
    <scope>NUCLEOTIDE SEQUENCE [LARGE SCALE GENOMIC DNA]</scope>
    <source>
        <strain evidence="4">JCM 12165</strain>
    </source>
</reference>
<dbReference type="PRINTS" id="PR00385">
    <property type="entry name" value="P450"/>
</dbReference>
<comment type="similarity">
    <text evidence="1 2">Belongs to the cytochrome P450 family.</text>
</comment>
<keyword evidence="2" id="KW-0408">Iron</keyword>
<keyword evidence="2" id="KW-0503">Monooxygenase</keyword>
<accession>A0ABW4FPJ8</accession>
<evidence type="ECO:0000313" key="3">
    <source>
        <dbReference type="EMBL" id="MFD1532533.1"/>
    </source>
</evidence>
<keyword evidence="2" id="KW-0479">Metal-binding</keyword>
<dbReference type="InterPro" id="IPR002397">
    <property type="entry name" value="Cyt_P450_B"/>
</dbReference>
<protein>
    <submittedName>
        <fullName evidence="3">Cytochrome P450</fullName>
    </submittedName>
</protein>
<gene>
    <name evidence="3" type="ORF">ACFSCY_24205</name>
</gene>
<dbReference type="Pfam" id="PF00067">
    <property type="entry name" value="p450"/>
    <property type="match status" value="2"/>
</dbReference>
<dbReference type="Proteomes" id="UP001597145">
    <property type="component" value="Unassembled WGS sequence"/>
</dbReference>
<dbReference type="PANTHER" id="PTHR46696:SF1">
    <property type="entry name" value="CYTOCHROME P450 YJIB-RELATED"/>
    <property type="match status" value="1"/>
</dbReference>
<dbReference type="PANTHER" id="PTHR46696">
    <property type="entry name" value="P450, PUTATIVE (EUROFUNG)-RELATED"/>
    <property type="match status" value="1"/>
</dbReference>
<dbReference type="Gene3D" id="1.10.630.10">
    <property type="entry name" value="Cytochrome P450"/>
    <property type="match status" value="1"/>
</dbReference>
<dbReference type="RefSeq" id="WP_343986233.1">
    <property type="nucleotide sequence ID" value="NZ_BAAAJG010000027.1"/>
</dbReference>
<keyword evidence="2" id="KW-0349">Heme</keyword>
<comment type="caution">
    <text evidence="3">The sequence shown here is derived from an EMBL/GenBank/DDBJ whole genome shotgun (WGS) entry which is preliminary data.</text>
</comment>
<dbReference type="InterPro" id="IPR001128">
    <property type="entry name" value="Cyt_P450"/>
</dbReference>
<dbReference type="InterPro" id="IPR017972">
    <property type="entry name" value="Cyt_P450_CS"/>
</dbReference>
<keyword evidence="4" id="KW-1185">Reference proteome</keyword>
<dbReference type="PROSITE" id="PS00086">
    <property type="entry name" value="CYTOCHROME_P450"/>
    <property type="match status" value="1"/>
</dbReference>
<dbReference type="EMBL" id="JBHUCP010000018">
    <property type="protein sequence ID" value="MFD1532533.1"/>
    <property type="molecule type" value="Genomic_DNA"/>
</dbReference>
<dbReference type="CDD" id="cd11029">
    <property type="entry name" value="CYP107-like"/>
    <property type="match status" value="1"/>
</dbReference>
<dbReference type="InterPro" id="IPR036396">
    <property type="entry name" value="Cyt_P450_sf"/>
</dbReference>
<name>A0ABW4FPJ8_9PSEU</name>
<organism evidence="3 4">
    <name type="scientific">Pseudonocardia aurantiaca</name>
    <dbReference type="NCBI Taxonomy" id="75290"/>
    <lineage>
        <taxon>Bacteria</taxon>
        <taxon>Bacillati</taxon>
        <taxon>Actinomycetota</taxon>
        <taxon>Actinomycetes</taxon>
        <taxon>Pseudonocardiales</taxon>
        <taxon>Pseudonocardiaceae</taxon>
        <taxon>Pseudonocardia</taxon>
    </lineage>
</organism>
<sequence>MEPNLLDPELIADPRGGYGRMREVAPVQLGRMFDGSPTWYVTGAAEVRTVLGDPRFVNSVLSLPATVDRGSMPLVPGVEKDLSNPTILDTDGADHTRLRKLVSRAFTAQRMADMRPRIAAIAGELLDGLDPTRPVELLDSFAYPLPITVICELVGVPEDDRPAWRAYSRDLVSMDPERIQKGSAAMTAHVHDLAGRRRAEPADDLLTVLVQAHDDGDRLTERELTTMVVALVFAGHETTANLIANSVVALLGRPEQLDRLRRDPGAWPGAVHELMRLWSPAQFVQMRYATEDLELGGRRIRAGESLLPILVAANSDPREHPDPERFDVTRGPGHLGFGHGPHYCLGAALARQEAEVALAALFERFPALALTGEPEWAPIPGMLRLTELPVQLGA</sequence>
<evidence type="ECO:0000256" key="2">
    <source>
        <dbReference type="RuleBase" id="RU000461"/>
    </source>
</evidence>
<evidence type="ECO:0000313" key="4">
    <source>
        <dbReference type="Proteomes" id="UP001597145"/>
    </source>
</evidence>
<dbReference type="PRINTS" id="PR00359">
    <property type="entry name" value="BP450"/>
</dbReference>
<proteinExistence type="inferred from homology"/>
<evidence type="ECO:0000256" key="1">
    <source>
        <dbReference type="ARBA" id="ARBA00010617"/>
    </source>
</evidence>
<keyword evidence="2" id="KW-0560">Oxidoreductase</keyword>